<organism evidence="2 3">
    <name type="scientific">Fomitopsis schrenkii</name>
    <name type="common">Brown rot fungus</name>
    <dbReference type="NCBI Taxonomy" id="2126942"/>
    <lineage>
        <taxon>Eukaryota</taxon>
        <taxon>Fungi</taxon>
        <taxon>Dikarya</taxon>
        <taxon>Basidiomycota</taxon>
        <taxon>Agaricomycotina</taxon>
        <taxon>Agaricomycetes</taxon>
        <taxon>Polyporales</taxon>
        <taxon>Fomitopsis</taxon>
    </lineage>
</organism>
<accession>S8EEE8</accession>
<dbReference type="PANTHER" id="PTHR21310:SF56">
    <property type="entry name" value="AMINOGLYCOSIDE PHOSPHOTRANSFERASE DOMAIN-CONTAINING PROTEIN"/>
    <property type="match status" value="1"/>
</dbReference>
<dbReference type="InterPro" id="IPR011009">
    <property type="entry name" value="Kinase-like_dom_sf"/>
</dbReference>
<feature type="domain" description="Aminoglycoside phosphotransferase" evidence="1">
    <location>
        <begin position="76"/>
        <end position="323"/>
    </location>
</feature>
<evidence type="ECO:0000259" key="1">
    <source>
        <dbReference type="Pfam" id="PF01636"/>
    </source>
</evidence>
<proteinExistence type="predicted"/>
<keyword evidence="3" id="KW-1185">Reference proteome</keyword>
<name>S8EEE8_FOMSC</name>
<dbReference type="eggNOG" id="ENOG502RCXA">
    <property type="taxonomic scope" value="Eukaryota"/>
</dbReference>
<gene>
    <name evidence="2" type="ORF">FOMPIDRAFT_1022580</name>
</gene>
<dbReference type="SUPFAM" id="SSF56112">
    <property type="entry name" value="Protein kinase-like (PK-like)"/>
    <property type="match status" value="1"/>
</dbReference>
<sequence>MLVFWDVDGKKIVEHEFIEAQAADNLCGSSAGDVTSISEALKKALGSKPEALYNLCSEDSLAGNNVLDAVYPDGKRYRVKIFRDKSLGDHARHRRAVKKLARECAGIEWMSTAPGCASLVPQVLIRRELESDSGDGPPFFVTPFPQGAPLYGHFSELSEQRKSANLRSYARLVRAMFRVPCPAYIGTVVACSVADDVAQIGPCVHPFDGERAPSVYTRIDDYFGWLLHKKRALLAEIEKNENAAGRAAGTEQAKPGLGADVKKIRRAMRRLEAHLAQEIRELDEPLLRCVPVLEDMSPRNVWIDAEGRITGIADWGSLVVKPAVLAAEYPEWLDYPDTEHPALNAKDGRYMEQSVTAERLCVEVEEVLFQQDVEYYNAMKDGIFLRMAEAWLKDATSDLAQLEAVISHAVEGMV</sequence>
<dbReference type="AlphaFoldDB" id="S8EEE8"/>
<evidence type="ECO:0000313" key="3">
    <source>
        <dbReference type="Proteomes" id="UP000015241"/>
    </source>
</evidence>
<protein>
    <recommendedName>
        <fullName evidence="1">Aminoglycoside phosphotransferase domain-containing protein</fullName>
    </recommendedName>
</protein>
<dbReference type="EMBL" id="KE504132">
    <property type="protein sequence ID" value="EPT02923.1"/>
    <property type="molecule type" value="Genomic_DNA"/>
</dbReference>
<dbReference type="InterPro" id="IPR002575">
    <property type="entry name" value="Aminoglycoside_PTrfase"/>
</dbReference>
<dbReference type="InParanoid" id="S8EEE8"/>
<dbReference type="OrthoDB" id="10003767at2759"/>
<dbReference type="Pfam" id="PF01636">
    <property type="entry name" value="APH"/>
    <property type="match status" value="1"/>
</dbReference>
<evidence type="ECO:0000313" key="2">
    <source>
        <dbReference type="EMBL" id="EPT02923.1"/>
    </source>
</evidence>
<reference evidence="2 3" key="1">
    <citation type="journal article" date="2012" name="Science">
        <title>The Paleozoic origin of enzymatic lignin decomposition reconstructed from 31 fungal genomes.</title>
        <authorList>
            <person name="Floudas D."/>
            <person name="Binder M."/>
            <person name="Riley R."/>
            <person name="Barry K."/>
            <person name="Blanchette R.A."/>
            <person name="Henrissat B."/>
            <person name="Martinez A.T."/>
            <person name="Otillar R."/>
            <person name="Spatafora J.W."/>
            <person name="Yadav J.S."/>
            <person name="Aerts A."/>
            <person name="Benoit I."/>
            <person name="Boyd A."/>
            <person name="Carlson A."/>
            <person name="Copeland A."/>
            <person name="Coutinho P.M."/>
            <person name="de Vries R.P."/>
            <person name="Ferreira P."/>
            <person name="Findley K."/>
            <person name="Foster B."/>
            <person name="Gaskell J."/>
            <person name="Glotzer D."/>
            <person name="Gorecki P."/>
            <person name="Heitman J."/>
            <person name="Hesse C."/>
            <person name="Hori C."/>
            <person name="Igarashi K."/>
            <person name="Jurgens J.A."/>
            <person name="Kallen N."/>
            <person name="Kersten P."/>
            <person name="Kohler A."/>
            <person name="Kuees U."/>
            <person name="Kumar T.K.A."/>
            <person name="Kuo A."/>
            <person name="LaButti K."/>
            <person name="Larrondo L.F."/>
            <person name="Lindquist E."/>
            <person name="Ling A."/>
            <person name="Lombard V."/>
            <person name="Lucas S."/>
            <person name="Lundell T."/>
            <person name="Martin R."/>
            <person name="McLaughlin D.J."/>
            <person name="Morgenstern I."/>
            <person name="Morin E."/>
            <person name="Murat C."/>
            <person name="Nagy L.G."/>
            <person name="Nolan M."/>
            <person name="Ohm R.A."/>
            <person name="Patyshakuliyeva A."/>
            <person name="Rokas A."/>
            <person name="Ruiz-Duenas F.J."/>
            <person name="Sabat G."/>
            <person name="Salamov A."/>
            <person name="Samejima M."/>
            <person name="Schmutz J."/>
            <person name="Slot J.C."/>
            <person name="St John F."/>
            <person name="Stenlid J."/>
            <person name="Sun H."/>
            <person name="Sun S."/>
            <person name="Syed K."/>
            <person name="Tsang A."/>
            <person name="Wiebenga A."/>
            <person name="Young D."/>
            <person name="Pisabarro A."/>
            <person name="Eastwood D.C."/>
            <person name="Martin F."/>
            <person name="Cullen D."/>
            <person name="Grigoriev I.V."/>
            <person name="Hibbett D.S."/>
        </authorList>
    </citation>
    <scope>NUCLEOTIDE SEQUENCE</scope>
    <source>
        <strain evidence="3">FP-58527</strain>
    </source>
</reference>
<dbReference type="HOGENOM" id="CLU_834369_0_0_1"/>
<dbReference type="InterPro" id="IPR051678">
    <property type="entry name" value="AGP_Transferase"/>
</dbReference>
<dbReference type="PANTHER" id="PTHR21310">
    <property type="entry name" value="AMINOGLYCOSIDE PHOSPHOTRANSFERASE-RELATED-RELATED"/>
    <property type="match status" value="1"/>
</dbReference>
<dbReference type="Proteomes" id="UP000015241">
    <property type="component" value="Unassembled WGS sequence"/>
</dbReference>